<evidence type="ECO:0000313" key="3">
    <source>
        <dbReference type="Proteomes" id="UP000267027"/>
    </source>
</evidence>
<evidence type="ECO:0000313" key="4">
    <source>
        <dbReference type="WBParaSite" id="ACOC_0000960101-mRNA-1"/>
    </source>
</evidence>
<accession>A0A0R3PUL0</accession>
<dbReference type="OMA" id="CFVICSA"/>
<dbReference type="PROSITE" id="PS50878">
    <property type="entry name" value="RT_POL"/>
    <property type="match status" value="1"/>
</dbReference>
<reference evidence="4" key="1">
    <citation type="submission" date="2017-02" db="UniProtKB">
        <authorList>
            <consortium name="WormBaseParasite"/>
        </authorList>
    </citation>
    <scope>IDENTIFICATION</scope>
</reference>
<gene>
    <name evidence="2" type="ORF">ACOC_LOCUS9602</name>
</gene>
<reference evidence="2 3" key="2">
    <citation type="submission" date="2018-11" db="EMBL/GenBank/DDBJ databases">
        <authorList>
            <consortium name="Pathogen Informatics"/>
        </authorList>
    </citation>
    <scope>NUCLEOTIDE SEQUENCE [LARGE SCALE GENOMIC DNA]</scope>
    <source>
        <strain evidence="2 3">Costa Rica</strain>
    </source>
</reference>
<keyword evidence="3" id="KW-1185">Reference proteome</keyword>
<dbReference type="PANTHER" id="PTHR21301">
    <property type="entry name" value="REVERSE TRANSCRIPTASE"/>
    <property type="match status" value="1"/>
</dbReference>
<name>A0A0R3PUL0_ANGCS</name>
<dbReference type="OrthoDB" id="5988153at2759"/>
<protein>
    <submittedName>
        <fullName evidence="4">Reverse transcriptase domain-containing protein</fullName>
    </submittedName>
</protein>
<evidence type="ECO:0000313" key="2">
    <source>
        <dbReference type="EMBL" id="VDM61187.1"/>
    </source>
</evidence>
<sequence>MGQRLAPTLAVAFTSKVEAPVIDLRPLLYWRYIDDCFVICSAQEEMDKCFELLNEQSEYMKFTREKPKENWLPFLNFQINLSENSYNTKWYRKPSSKNIVVH</sequence>
<feature type="domain" description="Reverse transcriptase" evidence="1">
    <location>
        <begin position="1"/>
        <end position="79"/>
    </location>
</feature>
<organism evidence="4">
    <name type="scientific">Angiostrongylus costaricensis</name>
    <name type="common">Nematode worm</name>
    <dbReference type="NCBI Taxonomy" id="334426"/>
    <lineage>
        <taxon>Eukaryota</taxon>
        <taxon>Metazoa</taxon>
        <taxon>Ecdysozoa</taxon>
        <taxon>Nematoda</taxon>
        <taxon>Chromadorea</taxon>
        <taxon>Rhabditida</taxon>
        <taxon>Rhabditina</taxon>
        <taxon>Rhabditomorpha</taxon>
        <taxon>Strongyloidea</taxon>
        <taxon>Metastrongylidae</taxon>
        <taxon>Angiostrongylus</taxon>
    </lineage>
</organism>
<dbReference type="PANTHER" id="PTHR21301:SF10">
    <property type="entry name" value="REVERSE TRANSCRIPTASE DOMAIN-CONTAINING PROTEIN"/>
    <property type="match status" value="1"/>
</dbReference>
<dbReference type="Proteomes" id="UP000267027">
    <property type="component" value="Unassembled WGS sequence"/>
</dbReference>
<evidence type="ECO:0000259" key="1">
    <source>
        <dbReference type="PROSITE" id="PS50878"/>
    </source>
</evidence>
<dbReference type="AlphaFoldDB" id="A0A0R3PUL0"/>
<dbReference type="InterPro" id="IPR000477">
    <property type="entry name" value="RT_dom"/>
</dbReference>
<dbReference type="EMBL" id="UYYA01004323">
    <property type="protein sequence ID" value="VDM61187.1"/>
    <property type="molecule type" value="Genomic_DNA"/>
</dbReference>
<proteinExistence type="predicted"/>
<dbReference type="WBParaSite" id="ACOC_0000960101-mRNA-1">
    <property type="protein sequence ID" value="ACOC_0000960101-mRNA-1"/>
    <property type="gene ID" value="ACOC_0000960101"/>
</dbReference>